<evidence type="ECO:0000313" key="4">
    <source>
        <dbReference type="Proteomes" id="UP000266426"/>
    </source>
</evidence>
<dbReference type="PANTHER" id="PTHR43581:SF2">
    <property type="entry name" value="EXCINUCLEASE ATPASE SUBUNIT"/>
    <property type="match status" value="1"/>
</dbReference>
<dbReference type="Pfam" id="PF20469">
    <property type="entry name" value="OLD-like_TOPRIM"/>
    <property type="match status" value="1"/>
</dbReference>
<dbReference type="PANTHER" id="PTHR43581">
    <property type="entry name" value="ATP/GTP PHOSPHATASE"/>
    <property type="match status" value="1"/>
</dbReference>
<dbReference type="Proteomes" id="UP000266426">
    <property type="component" value="Unassembled WGS sequence"/>
</dbReference>
<dbReference type="InterPro" id="IPR027417">
    <property type="entry name" value="P-loop_NTPase"/>
</dbReference>
<feature type="domain" description="OLD protein-like TOPRIM" evidence="2">
    <location>
        <begin position="483"/>
        <end position="553"/>
    </location>
</feature>
<name>A0A3A4R651_9BACT</name>
<sequence length="718" mass="82563">MSIQKITIKNFRLLENVDITLENRTTVIVGRNNSGKTSLTELFKRLLSEQSPSFRLEDFSLSVHDEFWNAFLLYKEGKDEIEIRKVLPRIELNLTISYDKNNPILGPLGNFIIDLDPSCSTTLVKIRYQLKNGEIDKFFEDINYEQTEDIDSQMNFPFFREVNGQNGSLDSDDSQKKTFFHTIKENDRVKKFYDIVLLAEDVNDSNNQKVMEWRQIHLILQSGFINAQRGIDDTTHKDINLLGKIFESLLTSAMSDFADEKDHKIVQNLENAIENMRLNINDGFNKQLDDLLPTFELFGYPGLTDPKLKTETKLDVERLLKNHTKVHYAGINGINLPESYNGLGVRNLIFILLKLLEYFKAFISREVAPNIHLIFIEEPEVHLHPQMQEVFINKINEIVEVFSKTFTNGTPWPIQFVITTHSSHLANRASFESIRYFFTTSVGNKENIRKTQIKDLNTGLMNTSPVNKEFLHKYMTLTRCDLLFADKAILIEGTTERLMLPEMIKKVEESFPDRPKLSSQYISIVEVGGAYAHLFFNLLNFLELKTLIITDLDSTKKNENNHFTLCKVSEGTRTSNSSLKKWFGNQEITPTELIHKTDEDKIHGIHRIAYQIPEPSERPCGRSFEEAFILANLTLFEVNGTSAEEIEMNAIQTTTEEVNKKTDFALKYGIHETQWNVPRYISEGLCWLAEGGRITNSPSIYAPLDGNSGLQKQDNSHD</sequence>
<dbReference type="EMBL" id="QZJZ01000069">
    <property type="protein sequence ID" value="RJP58257.1"/>
    <property type="molecule type" value="Genomic_DNA"/>
</dbReference>
<keyword evidence="3" id="KW-0540">Nuclease</keyword>
<dbReference type="SUPFAM" id="SSF52540">
    <property type="entry name" value="P-loop containing nucleoside triphosphate hydrolases"/>
    <property type="match status" value="1"/>
</dbReference>
<dbReference type="AlphaFoldDB" id="A0A3A4R651"/>
<dbReference type="Gene3D" id="3.40.50.300">
    <property type="entry name" value="P-loop containing nucleotide triphosphate hydrolases"/>
    <property type="match status" value="1"/>
</dbReference>
<dbReference type="InterPro" id="IPR034139">
    <property type="entry name" value="TOPRIM_OLD"/>
</dbReference>
<dbReference type="Pfam" id="PF13175">
    <property type="entry name" value="AAA_15"/>
    <property type="match status" value="1"/>
</dbReference>
<protein>
    <submittedName>
        <fullName evidence="3">ATP-dependent endonuclease</fullName>
    </submittedName>
</protein>
<comment type="caution">
    <text evidence="3">The sequence shown here is derived from an EMBL/GenBank/DDBJ whole genome shotgun (WGS) entry which is preliminary data.</text>
</comment>
<gene>
    <name evidence="3" type="ORF">C4541_08405</name>
</gene>
<dbReference type="CDD" id="cd01026">
    <property type="entry name" value="TOPRIM_OLD"/>
    <property type="match status" value="1"/>
</dbReference>
<keyword evidence="3" id="KW-0378">Hydrolase</keyword>
<proteinExistence type="predicted"/>
<evidence type="ECO:0000259" key="2">
    <source>
        <dbReference type="Pfam" id="PF20469"/>
    </source>
</evidence>
<dbReference type="InterPro" id="IPR041685">
    <property type="entry name" value="AAA_GajA/Old/RecF-like"/>
</dbReference>
<accession>A0A3A4R651</accession>
<evidence type="ECO:0000259" key="1">
    <source>
        <dbReference type="Pfam" id="PF13175"/>
    </source>
</evidence>
<dbReference type="InterPro" id="IPR051396">
    <property type="entry name" value="Bact_Antivir_Def_Nuclease"/>
</dbReference>
<keyword evidence="3" id="KW-0255">Endonuclease</keyword>
<evidence type="ECO:0000313" key="3">
    <source>
        <dbReference type="EMBL" id="RJP58257.1"/>
    </source>
</evidence>
<reference evidence="3 4" key="1">
    <citation type="journal article" date="2017" name="ISME J.">
        <title>Energy and carbon metabolisms in a deep terrestrial subsurface fluid microbial community.</title>
        <authorList>
            <person name="Momper L."/>
            <person name="Jungbluth S.P."/>
            <person name="Lee M.D."/>
            <person name="Amend J.P."/>
        </authorList>
    </citation>
    <scope>NUCLEOTIDE SEQUENCE [LARGE SCALE GENOMIC DNA]</scope>
    <source>
        <strain evidence="3">SURF_26</strain>
    </source>
</reference>
<dbReference type="GO" id="GO:0004519">
    <property type="term" value="F:endonuclease activity"/>
    <property type="evidence" value="ECO:0007669"/>
    <property type="project" value="UniProtKB-KW"/>
</dbReference>
<organism evidence="3 4">
    <name type="scientific">Candidatus Auribacter fodinae</name>
    <dbReference type="NCBI Taxonomy" id="2093366"/>
    <lineage>
        <taxon>Bacteria</taxon>
        <taxon>Pseudomonadati</taxon>
        <taxon>Candidatus Auribacterota</taxon>
        <taxon>Candidatus Auribacteria</taxon>
        <taxon>Candidatus Auribacterales</taxon>
        <taxon>Candidatus Auribacteraceae</taxon>
        <taxon>Candidatus Auribacter</taxon>
    </lineage>
</organism>
<feature type="domain" description="Endonuclease GajA/Old nuclease/RecF-like AAA" evidence="1">
    <location>
        <begin position="1"/>
        <end position="426"/>
    </location>
</feature>